<name>A0ABM8HGN8_9MICO</name>
<dbReference type="SUPFAM" id="SSF51569">
    <property type="entry name" value="Aldolase"/>
    <property type="match status" value="1"/>
</dbReference>
<comment type="subunit">
    <text evidence="3">Homotrimer.</text>
</comment>
<dbReference type="CDD" id="cd00452">
    <property type="entry name" value="KDPG_aldolase"/>
    <property type="match status" value="1"/>
</dbReference>
<dbReference type="InterPro" id="IPR013785">
    <property type="entry name" value="Aldolase_TIM"/>
</dbReference>
<keyword evidence="4" id="KW-0456">Lyase</keyword>
<evidence type="ECO:0000256" key="2">
    <source>
        <dbReference type="ARBA" id="ARBA00006906"/>
    </source>
</evidence>
<keyword evidence="5" id="KW-0119">Carbohydrate metabolism</keyword>
<protein>
    <submittedName>
        <fullName evidence="6">2-dehydro-3-deoxy-phosphogluconate aldolase</fullName>
    </submittedName>
</protein>
<dbReference type="PANTHER" id="PTHR30246:SF1">
    <property type="entry name" value="2-DEHYDRO-3-DEOXY-6-PHOSPHOGALACTONATE ALDOLASE-RELATED"/>
    <property type="match status" value="1"/>
</dbReference>
<evidence type="ECO:0000256" key="1">
    <source>
        <dbReference type="ARBA" id="ARBA00004761"/>
    </source>
</evidence>
<dbReference type="PANTHER" id="PTHR30246">
    <property type="entry name" value="2-KETO-3-DEOXY-6-PHOSPHOGLUCONATE ALDOLASE"/>
    <property type="match status" value="1"/>
</dbReference>
<accession>A0ABM8HGN8</accession>
<comment type="pathway">
    <text evidence="1">Carbohydrate acid metabolism.</text>
</comment>
<dbReference type="InterPro" id="IPR000887">
    <property type="entry name" value="Aldlse_KDPG_KHG"/>
</dbReference>
<organism evidence="6">
    <name type="scientific">Barrientosiimonas endolithica</name>
    <dbReference type="NCBI Taxonomy" id="1535208"/>
    <lineage>
        <taxon>Bacteria</taxon>
        <taxon>Bacillati</taxon>
        <taxon>Actinomycetota</taxon>
        <taxon>Actinomycetes</taxon>
        <taxon>Micrococcales</taxon>
        <taxon>Dermacoccaceae</taxon>
        <taxon>Barrientosiimonas</taxon>
    </lineage>
</organism>
<evidence type="ECO:0000256" key="3">
    <source>
        <dbReference type="ARBA" id="ARBA00011233"/>
    </source>
</evidence>
<dbReference type="RefSeq" id="WP_289231896.1">
    <property type="nucleotide sequence ID" value="NZ_AP027735.1"/>
</dbReference>
<dbReference type="Pfam" id="PF01081">
    <property type="entry name" value="Aldolase"/>
    <property type="match status" value="1"/>
</dbReference>
<dbReference type="EMBL" id="AP027735">
    <property type="protein sequence ID" value="BDZ60149.1"/>
    <property type="molecule type" value="Genomic_DNA"/>
</dbReference>
<sequence>MELTFTIPDVLRHLERAASAAGGDVLLGAGTVRTAGEARDAVSAGATFLVAPDVNEQVAEAARDLGVAYFPGAMTPTEVARAETLGATAVKVFPAATLGARFLRDLAGPFPQVPLLPSGGITEQNAADFLSAGAVAVAAGTGVVPPDAVAGGDWADITARARSFRSHL</sequence>
<evidence type="ECO:0000313" key="6">
    <source>
        <dbReference type="EMBL" id="BDZ60149.1"/>
    </source>
</evidence>
<reference evidence="6" key="1">
    <citation type="journal article" date="2014" name="Int. J. Syst. Evol. Microbiol.">
        <title>Complete genome of a new Firmicutes species belonging to the dominant human colonic microbiota ('Ruminococcus bicirculans') reveals two chromosomes and a selective capacity to utilize plant glucans.</title>
        <authorList>
            <consortium name="NISC Comparative Sequencing Program"/>
            <person name="Wegmann U."/>
            <person name="Louis P."/>
            <person name="Goesmann A."/>
            <person name="Henrissat B."/>
            <person name="Duncan S.H."/>
            <person name="Flint H.J."/>
        </authorList>
    </citation>
    <scope>NUCLEOTIDE SEQUENCE</scope>
    <source>
        <strain evidence="6">NBRC 110608</strain>
    </source>
</reference>
<evidence type="ECO:0000256" key="4">
    <source>
        <dbReference type="ARBA" id="ARBA00023239"/>
    </source>
</evidence>
<proteinExistence type="inferred from homology"/>
<gene>
    <name evidence="6" type="primary">eda</name>
    <name evidence="6" type="ORF">GCM10025872_38060</name>
</gene>
<reference evidence="6" key="2">
    <citation type="submission" date="2023-02" db="EMBL/GenBank/DDBJ databases">
        <authorList>
            <person name="Sun Q."/>
            <person name="Mori K."/>
        </authorList>
    </citation>
    <scope>NUCLEOTIDE SEQUENCE</scope>
    <source>
        <strain evidence="6">NBRC 110608</strain>
    </source>
</reference>
<comment type="similarity">
    <text evidence="2">Belongs to the KHG/KDPG aldolase family.</text>
</comment>
<evidence type="ECO:0000256" key="5">
    <source>
        <dbReference type="ARBA" id="ARBA00023277"/>
    </source>
</evidence>
<dbReference type="Gene3D" id="3.20.20.70">
    <property type="entry name" value="Aldolase class I"/>
    <property type="match status" value="1"/>
</dbReference>